<dbReference type="Gene3D" id="3.30.40.10">
    <property type="entry name" value="Zinc/RING finger domain, C3HC4 (zinc finger)"/>
    <property type="match status" value="1"/>
</dbReference>
<evidence type="ECO:0000256" key="5">
    <source>
        <dbReference type="ARBA" id="ARBA00022723"/>
    </source>
</evidence>
<dbReference type="STRING" id="3880.G7K6G6"/>
<feature type="compositionally biased region" description="Basic and acidic residues" evidence="10">
    <location>
        <begin position="121"/>
        <end position="135"/>
    </location>
</feature>
<evidence type="ECO:0000313" key="13">
    <source>
        <dbReference type="EMBL" id="RHN53400.1"/>
    </source>
</evidence>
<sequence>MRFLRSIKQAANKYVTQVEDLLWSHDDEEKEENSEISLSDDVWVICPFNDCSILMSFDGLEIVTKAECPSCHMLFCVQCKVPWHEGLNCQQFQRKLACSNKTYMIVDSQNTVPKKRSSPFEGRDNDEKKKAKKKDAIAVDSNQASYQNLVKVNCNEFQQQKSKEKATVESGRKCSSQSPKSKSICDLCYDIVPDANIVRGSTICNHQFCANCISKHVAEQLSQNIKKICCPNPVCSVELKPQYLQHILPKEVVGRWEYESYMAWWNRDFK</sequence>
<dbReference type="InterPro" id="IPR017907">
    <property type="entry name" value="Znf_RING_CS"/>
</dbReference>
<dbReference type="InterPro" id="IPR001841">
    <property type="entry name" value="Znf_RING"/>
</dbReference>
<organism evidence="12 15">
    <name type="scientific">Medicago truncatula</name>
    <name type="common">Barrel medic</name>
    <name type="synonym">Medicago tribuloides</name>
    <dbReference type="NCBI Taxonomy" id="3880"/>
    <lineage>
        <taxon>Eukaryota</taxon>
        <taxon>Viridiplantae</taxon>
        <taxon>Streptophyta</taxon>
        <taxon>Embryophyta</taxon>
        <taxon>Tracheophyta</taxon>
        <taxon>Spermatophyta</taxon>
        <taxon>Magnoliopsida</taxon>
        <taxon>eudicotyledons</taxon>
        <taxon>Gunneridae</taxon>
        <taxon>Pentapetalae</taxon>
        <taxon>rosids</taxon>
        <taxon>fabids</taxon>
        <taxon>Fabales</taxon>
        <taxon>Fabaceae</taxon>
        <taxon>Papilionoideae</taxon>
        <taxon>50 kb inversion clade</taxon>
        <taxon>NPAAA clade</taxon>
        <taxon>Hologalegina</taxon>
        <taxon>IRL clade</taxon>
        <taxon>Trifolieae</taxon>
        <taxon>Medicago</taxon>
    </lineage>
</organism>
<gene>
    <name evidence="12" type="ordered locus">MTR_5g007670</name>
    <name evidence="13" type="ORF">MtrunA17_Chr5g0395461</name>
</gene>
<evidence type="ECO:0000256" key="10">
    <source>
        <dbReference type="SAM" id="MobiDB-lite"/>
    </source>
</evidence>
<keyword evidence="8" id="KW-0862">Zinc</keyword>
<dbReference type="PANTHER" id="PTHR11685">
    <property type="entry name" value="RBR FAMILY RING FINGER AND IBR DOMAIN-CONTAINING"/>
    <property type="match status" value="1"/>
</dbReference>
<keyword evidence="15" id="KW-1185">Reference proteome</keyword>
<dbReference type="SMART" id="SM00647">
    <property type="entry name" value="IBR"/>
    <property type="match status" value="1"/>
</dbReference>
<evidence type="ECO:0000259" key="11">
    <source>
        <dbReference type="PROSITE" id="PS50089"/>
    </source>
</evidence>
<evidence type="ECO:0000256" key="7">
    <source>
        <dbReference type="ARBA" id="ARBA00022786"/>
    </source>
</evidence>
<dbReference type="Proteomes" id="UP000002051">
    <property type="component" value="Chromosome 5"/>
</dbReference>
<name>G7K6G6_MEDTR</name>
<accession>G7K6G6</accession>
<dbReference type="AlphaFoldDB" id="G7K6G6"/>
<comment type="pathway">
    <text evidence="3">Protein modification; protein ubiquitination.</text>
</comment>
<feature type="region of interest" description="Disordered" evidence="10">
    <location>
        <begin position="110"/>
        <end position="135"/>
    </location>
</feature>
<dbReference type="InterPro" id="IPR031127">
    <property type="entry name" value="E3_UB_ligase_RBR"/>
</dbReference>
<evidence type="ECO:0000313" key="15">
    <source>
        <dbReference type="Proteomes" id="UP000002051"/>
    </source>
</evidence>
<dbReference type="GO" id="GO:0016567">
    <property type="term" value="P:protein ubiquitination"/>
    <property type="evidence" value="ECO:0007669"/>
    <property type="project" value="UniProtKB-UniPathway"/>
</dbReference>
<dbReference type="Proteomes" id="UP000265566">
    <property type="component" value="Chromosome 5"/>
</dbReference>
<evidence type="ECO:0000256" key="1">
    <source>
        <dbReference type="ARBA" id="ARBA00001947"/>
    </source>
</evidence>
<evidence type="ECO:0000256" key="9">
    <source>
        <dbReference type="PROSITE-ProRule" id="PRU00175"/>
    </source>
</evidence>
<dbReference type="eggNOG" id="KOG1812">
    <property type="taxonomic scope" value="Eukaryota"/>
</dbReference>
<comment type="cofactor">
    <cofactor evidence="1">
        <name>Zn(2+)</name>
        <dbReference type="ChEBI" id="CHEBI:29105"/>
    </cofactor>
</comment>
<evidence type="ECO:0000256" key="2">
    <source>
        <dbReference type="ARBA" id="ARBA00003976"/>
    </source>
</evidence>
<dbReference type="PROSITE" id="PS00518">
    <property type="entry name" value="ZF_RING_1"/>
    <property type="match status" value="1"/>
</dbReference>
<dbReference type="PaxDb" id="3880-AES93804"/>
<dbReference type="GO" id="GO:0008270">
    <property type="term" value="F:zinc ion binding"/>
    <property type="evidence" value="ECO:0007669"/>
    <property type="project" value="UniProtKB-KW"/>
</dbReference>
<comment type="function">
    <text evidence="2">Might act as an E3 ubiquitin-protein ligase, or as part of E3 complex, which accepts ubiquitin from specific E2 ubiquitin-conjugating enzymes and then transfers it to substrates.</text>
</comment>
<proteinExistence type="inferred from homology"/>
<dbReference type="PROSITE" id="PS50089">
    <property type="entry name" value="ZF_RING_2"/>
    <property type="match status" value="1"/>
</dbReference>
<dbReference type="Gramene" id="rna28302">
    <property type="protein sequence ID" value="RHN53400.1"/>
    <property type="gene ID" value="gene28302"/>
</dbReference>
<feature type="domain" description="RING-type" evidence="11">
    <location>
        <begin position="185"/>
        <end position="231"/>
    </location>
</feature>
<reference evidence="14" key="3">
    <citation type="submission" date="2015-04" db="UniProtKB">
        <authorList>
            <consortium name="EnsemblPlants"/>
        </authorList>
    </citation>
    <scope>IDENTIFICATION</scope>
    <source>
        <strain evidence="14">cv. Jemalong A17</strain>
    </source>
</reference>
<evidence type="ECO:0000256" key="4">
    <source>
        <dbReference type="ARBA" id="ARBA00005884"/>
    </source>
</evidence>
<dbReference type="InterPro" id="IPR002867">
    <property type="entry name" value="IBR_dom"/>
</dbReference>
<keyword evidence="7" id="KW-0833">Ubl conjugation pathway</keyword>
<evidence type="ECO:0000313" key="12">
    <source>
        <dbReference type="EMBL" id="AES93804.1"/>
    </source>
</evidence>
<evidence type="ECO:0000313" key="14">
    <source>
        <dbReference type="EnsemblPlants" id="AES93804"/>
    </source>
</evidence>
<comment type="similarity">
    <text evidence="4">Belongs to the RBR family. Ariadne subfamily.</text>
</comment>
<dbReference type="SUPFAM" id="SSF57850">
    <property type="entry name" value="RING/U-box"/>
    <property type="match status" value="2"/>
</dbReference>
<dbReference type="UniPathway" id="UPA00143"/>
<dbReference type="GO" id="GO:0004842">
    <property type="term" value="F:ubiquitin-protein transferase activity"/>
    <property type="evidence" value="ECO:0007669"/>
    <property type="project" value="InterPro"/>
</dbReference>
<dbReference type="CDD" id="cd22582">
    <property type="entry name" value="BRcat_RBR_unk"/>
    <property type="match status" value="1"/>
</dbReference>
<protein>
    <submittedName>
        <fullName evidence="12">IBR domain protein</fullName>
    </submittedName>
    <submittedName>
        <fullName evidence="13">Putative transcription factor C2H2 family</fullName>
    </submittedName>
</protein>
<keyword evidence="6 9" id="KW-0863">Zinc-finger</keyword>
<evidence type="ECO:0000256" key="8">
    <source>
        <dbReference type="ARBA" id="ARBA00022833"/>
    </source>
</evidence>
<evidence type="ECO:0000256" key="3">
    <source>
        <dbReference type="ARBA" id="ARBA00004906"/>
    </source>
</evidence>
<keyword evidence="5" id="KW-0479">Metal-binding</keyword>
<reference evidence="13" key="4">
    <citation type="journal article" date="2018" name="Nat. Plants">
        <title>Whole-genome landscape of Medicago truncatula symbiotic genes.</title>
        <authorList>
            <person name="Pecrix Y."/>
            <person name="Gamas P."/>
            <person name="Carrere S."/>
        </authorList>
    </citation>
    <scope>NUCLEOTIDE SEQUENCE</scope>
    <source>
        <tissue evidence="13">Leaves</tissue>
    </source>
</reference>
<dbReference type="HOGENOM" id="CLU_1031941_0_0_1"/>
<dbReference type="Pfam" id="PF01485">
    <property type="entry name" value="IBR"/>
    <property type="match status" value="1"/>
</dbReference>
<evidence type="ECO:0000256" key="6">
    <source>
        <dbReference type="ARBA" id="ARBA00022771"/>
    </source>
</evidence>
<dbReference type="EnsemblPlants" id="AES93804">
    <property type="protein sequence ID" value="AES93804"/>
    <property type="gene ID" value="MTR_5g007670"/>
</dbReference>
<dbReference type="EMBL" id="PSQE01000005">
    <property type="protein sequence ID" value="RHN53400.1"/>
    <property type="molecule type" value="Genomic_DNA"/>
</dbReference>
<reference evidence="12 15" key="1">
    <citation type="journal article" date="2011" name="Nature">
        <title>The Medicago genome provides insight into the evolution of rhizobial symbioses.</title>
        <authorList>
            <person name="Young N.D."/>
            <person name="Debelle F."/>
            <person name="Oldroyd G.E."/>
            <person name="Geurts R."/>
            <person name="Cannon S.B."/>
            <person name="Udvardi M.K."/>
            <person name="Benedito V.A."/>
            <person name="Mayer K.F."/>
            <person name="Gouzy J."/>
            <person name="Schoof H."/>
            <person name="Van de Peer Y."/>
            <person name="Proost S."/>
            <person name="Cook D.R."/>
            <person name="Meyers B.C."/>
            <person name="Spannagl M."/>
            <person name="Cheung F."/>
            <person name="De Mita S."/>
            <person name="Krishnakumar V."/>
            <person name="Gundlach H."/>
            <person name="Zhou S."/>
            <person name="Mudge J."/>
            <person name="Bharti A.K."/>
            <person name="Murray J.D."/>
            <person name="Naoumkina M.A."/>
            <person name="Rosen B."/>
            <person name="Silverstein K.A."/>
            <person name="Tang H."/>
            <person name="Rombauts S."/>
            <person name="Zhao P.X."/>
            <person name="Zhou P."/>
            <person name="Barbe V."/>
            <person name="Bardou P."/>
            <person name="Bechner M."/>
            <person name="Bellec A."/>
            <person name="Berger A."/>
            <person name="Berges H."/>
            <person name="Bidwell S."/>
            <person name="Bisseling T."/>
            <person name="Choisne N."/>
            <person name="Couloux A."/>
            <person name="Denny R."/>
            <person name="Deshpande S."/>
            <person name="Dai X."/>
            <person name="Doyle J.J."/>
            <person name="Dudez A.M."/>
            <person name="Farmer A.D."/>
            <person name="Fouteau S."/>
            <person name="Franken C."/>
            <person name="Gibelin C."/>
            <person name="Gish J."/>
            <person name="Goldstein S."/>
            <person name="Gonzalez A.J."/>
            <person name="Green P.J."/>
            <person name="Hallab A."/>
            <person name="Hartog M."/>
            <person name="Hua A."/>
            <person name="Humphray S.J."/>
            <person name="Jeong D.H."/>
            <person name="Jing Y."/>
            <person name="Jocker A."/>
            <person name="Kenton S.M."/>
            <person name="Kim D.J."/>
            <person name="Klee K."/>
            <person name="Lai H."/>
            <person name="Lang C."/>
            <person name="Lin S."/>
            <person name="Macmil S.L."/>
            <person name="Magdelenat G."/>
            <person name="Matthews L."/>
            <person name="McCorrison J."/>
            <person name="Monaghan E.L."/>
            <person name="Mun J.H."/>
            <person name="Najar F.Z."/>
            <person name="Nicholson C."/>
            <person name="Noirot C."/>
            <person name="O'Bleness M."/>
            <person name="Paule C.R."/>
            <person name="Poulain J."/>
            <person name="Prion F."/>
            <person name="Qin B."/>
            <person name="Qu C."/>
            <person name="Retzel E.F."/>
            <person name="Riddle C."/>
            <person name="Sallet E."/>
            <person name="Samain S."/>
            <person name="Samson N."/>
            <person name="Sanders I."/>
            <person name="Saurat O."/>
            <person name="Scarpelli C."/>
            <person name="Schiex T."/>
            <person name="Segurens B."/>
            <person name="Severin A.J."/>
            <person name="Sherrier D.J."/>
            <person name="Shi R."/>
            <person name="Sims S."/>
            <person name="Singer S.R."/>
            <person name="Sinharoy S."/>
            <person name="Sterck L."/>
            <person name="Viollet A."/>
            <person name="Wang B.B."/>
            <person name="Wang K."/>
            <person name="Wang M."/>
            <person name="Wang X."/>
            <person name="Warfsmann J."/>
            <person name="Weissenbach J."/>
            <person name="White D.D."/>
            <person name="White J.D."/>
            <person name="Wiley G.B."/>
            <person name="Wincker P."/>
            <person name="Xing Y."/>
            <person name="Yang L."/>
            <person name="Yao Z."/>
            <person name="Ying F."/>
            <person name="Zhai J."/>
            <person name="Zhou L."/>
            <person name="Zuber A."/>
            <person name="Denarie J."/>
            <person name="Dixon R.A."/>
            <person name="May G.D."/>
            <person name="Schwartz D.C."/>
            <person name="Rogers J."/>
            <person name="Quetier F."/>
            <person name="Town C.D."/>
            <person name="Roe B.A."/>
        </authorList>
    </citation>
    <scope>NUCLEOTIDE SEQUENCE [LARGE SCALE GENOMIC DNA]</scope>
    <source>
        <strain evidence="12">A17</strain>
        <strain evidence="14 15">cv. Jemalong A17</strain>
    </source>
</reference>
<dbReference type="InterPro" id="IPR013083">
    <property type="entry name" value="Znf_RING/FYVE/PHD"/>
</dbReference>
<reference evidence="12 15" key="2">
    <citation type="journal article" date="2014" name="BMC Genomics">
        <title>An improved genome release (version Mt4.0) for the model legume Medicago truncatula.</title>
        <authorList>
            <person name="Tang H."/>
            <person name="Krishnakumar V."/>
            <person name="Bidwell S."/>
            <person name="Rosen B."/>
            <person name="Chan A."/>
            <person name="Zhou S."/>
            <person name="Gentzbittel L."/>
            <person name="Childs K.L."/>
            <person name="Yandell M."/>
            <person name="Gundlach H."/>
            <person name="Mayer K.F."/>
            <person name="Schwartz D.C."/>
            <person name="Town C.D."/>
        </authorList>
    </citation>
    <scope>GENOME REANNOTATION</scope>
    <source>
        <strain evidence="14 15">cv. Jemalong A17</strain>
    </source>
</reference>
<dbReference type="EMBL" id="CM001221">
    <property type="protein sequence ID" value="AES93804.1"/>
    <property type="molecule type" value="Genomic_DNA"/>
</dbReference>